<dbReference type="KEGG" id="ztr:MYCGRDRAFT_95115"/>
<dbReference type="eggNOG" id="ENOG502R9JY">
    <property type="taxonomic scope" value="Eukaryota"/>
</dbReference>
<dbReference type="Proteomes" id="UP000008062">
    <property type="component" value="Chromosome 8"/>
</dbReference>
<evidence type="ECO:0000313" key="4">
    <source>
        <dbReference type="Proteomes" id="UP000008062"/>
    </source>
</evidence>
<dbReference type="OrthoDB" id="3646367at2759"/>
<feature type="compositionally biased region" description="Polar residues" evidence="1">
    <location>
        <begin position="195"/>
        <end position="205"/>
    </location>
</feature>
<keyword evidence="2" id="KW-0472">Membrane</keyword>
<evidence type="ECO:0000256" key="1">
    <source>
        <dbReference type="SAM" id="MobiDB-lite"/>
    </source>
</evidence>
<gene>
    <name evidence="3" type="ORF">MYCGRDRAFT_95115</name>
</gene>
<keyword evidence="4" id="KW-1185">Reference proteome</keyword>
<keyword evidence="2" id="KW-0812">Transmembrane</keyword>
<feature type="transmembrane region" description="Helical" evidence="2">
    <location>
        <begin position="118"/>
        <end position="143"/>
    </location>
</feature>
<reference evidence="3 4" key="1">
    <citation type="journal article" date="2011" name="PLoS Genet.">
        <title>Finished genome of the fungal wheat pathogen Mycosphaerella graminicola reveals dispensome structure, chromosome plasticity, and stealth pathogenesis.</title>
        <authorList>
            <person name="Goodwin S.B."/>
            <person name="Ben M'barek S."/>
            <person name="Dhillon B."/>
            <person name="Wittenberg A.H.J."/>
            <person name="Crane C.F."/>
            <person name="Hane J.K."/>
            <person name="Foster A.J."/>
            <person name="Van der Lee T.A.J."/>
            <person name="Grimwood J."/>
            <person name="Aerts A."/>
            <person name="Antoniw J."/>
            <person name="Bailey A."/>
            <person name="Bluhm B."/>
            <person name="Bowler J."/>
            <person name="Bristow J."/>
            <person name="van der Burgt A."/>
            <person name="Canto-Canche B."/>
            <person name="Churchill A.C.L."/>
            <person name="Conde-Ferraez L."/>
            <person name="Cools H.J."/>
            <person name="Coutinho P.M."/>
            <person name="Csukai M."/>
            <person name="Dehal P."/>
            <person name="De Wit P."/>
            <person name="Donzelli B."/>
            <person name="van de Geest H.C."/>
            <person name="van Ham R.C.H.J."/>
            <person name="Hammond-Kosack K.E."/>
            <person name="Henrissat B."/>
            <person name="Kilian A."/>
            <person name="Kobayashi A.K."/>
            <person name="Koopmann E."/>
            <person name="Kourmpetis Y."/>
            <person name="Kuzniar A."/>
            <person name="Lindquist E."/>
            <person name="Lombard V."/>
            <person name="Maliepaard C."/>
            <person name="Martins N."/>
            <person name="Mehrabi R."/>
            <person name="Nap J.P.H."/>
            <person name="Ponomarenko A."/>
            <person name="Rudd J.J."/>
            <person name="Salamov A."/>
            <person name="Schmutz J."/>
            <person name="Schouten H.J."/>
            <person name="Shapiro H."/>
            <person name="Stergiopoulos I."/>
            <person name="Torriani S.F.F."/>
            <person name="Tu H."/>
            <person name="de Vries R.P."/>
            <person name="Waalwijk C."/>
            <person name="Ware S.B."/>
            <person name="Wiebenga A."/>
            <person name="Zwiers L.-H."/>
            <person name="Oliver R.P."/>
            <person name="Grigoriev I.V."/>
            <person name="Kema G.H.J."/>
        </authorList>
    </citation>
    <scope>NUCLEOTIDE SEQUENCE [LARGE SCALE GENOMIC DNA]</scope>
    <source>
        <strain evidence="4">CBS 115943 / IPO323</strain>
    </source>
</reference>
<feature type="compositionally biased region" description="Basic and acidic residues" evidence="1">
    <location>
        <begin position="284"/>
        <end position="296"/>
    </location>
</feature>
<evidence type="ECO:0000256" key="2">
    <source>
        <dbReference type="SAM" id="Phobius"/>
    </source>
</evidence>
<sequence length="389" mass="43141">MAPAMRRMAFFDERLPARSTATSTRTVMKGPPHHQTRTSKPTAGSPKQPEPRAAAHRREREHGYRSEPILKDNLATVSSVMSMRTKIIEATFTTTPISKQTASPQPESRISPDLLPDIPTWLACTVAIFFLLGIIMSMLLYCVNFPPKVAWSRERSRNKRHEYQVIDPRNLWVNETNRDSIHDSSPAGSGYQPKNVPSSNSSTPQELHYRRNKRGLAVETRATGIGLGLEVPTIRTSSPSYRKVAPDDDAKDELYDPAATSWRPLPASLHSDQSLLNSTWTNAEDDRSDAPEHDLETGLPNKNRGPWLTPKPSPSGSASSRSSSSSQVRILAMLGNGVERAADYFARVLDDQVQNGDAEGGLLLSVKDCEREQWPPLEMAHVGNAKKRC</sequence>
<dbReference type="InParanoid" id="F9XHI0"/>
<dbReference type="RefSeq" id="XP_003850417.1">
    <property type="nucleotide sequence ID" value="XM_003850369.1"/>
</dbReference>
<organism evidence="3 4">
    <name type="scientific">Zymoseptoria tritici (strain CBS 115943 / IPO323)</name>
    <name type="common">Speckled leaf blotch fungus</name>
    <name type="synonym">Septoria tritici</name>
    <dbReference type="NCBI Taxonomy" id="336722"/>
    <lineage>
        <taxon>Eukaryota</taxon>
        <taxon>Fungi</taxon>
        <taxon>Dikarya</taxon>
        <taxon>Ascomycota</taxon>
        <taxon>Pezizomycotina</taxon>
        <taxon>Dothideomycetes</taxon>
        <taxon>Dothideomycetidae</taxon>
        <taxon>Mycosphaerellales</taxon>
        <taxon>Mycosphaerellaceae</taxon>
        <taxon>Zymoseptoria</taxon>
    </lineage>
</organism>
<name>F9XHI0_ZYMTI</name>
<protein>
    <submittedName>
        <fullName evidence="3">Uncharacterized protein</fullName>
    </submittedName>
</protein>
<dbReference type="VEuPathDB" id="FungiDB:ZTRI_8.312"/>
<keyword evidence="2" id="KW-1133">Transmembrane helix</keyword>
<accession>F9XHI0</accession>
<dbReference type="GeneID" id="13402804"/>
<feature type="region of interest" description="Disordered" evidence="1">
    <location>
        <begin position="15"/>
        <end position="64"/>
    </location>
</feature>
<feature type="region of interest" description="Disordered" evidence="1">
    <location>
        <begin position="282"/>
        <end position="325"/>
    </location>
</feature>
<proteinExistence type="predicted"/>
<dbReference type="AlphaFoldDB" id="F9XHI0"/>
<feature type="region of interest" description="Disordered" evidence="1">
    <location>
        <begin position="176"/>
        <end position="215"/>
    </location>
</feature>
<feature type="compositionally biased region" description="Low complexity" evidence="1">
    <location>
        <begin position="314"/>
        <end position="325"/>
    </location>
</feature>
<dbReference type="EMBL" id="CM001203">
    <property type="protein sequence ID" value="EGP85393.1"/>
    <property type="molecule type" value="Genomic_DNA"/>
</dbReference>
<evidence type="ECO:0000313" key="3">
    <source>
        <dbReference type="EMBL" id="EGP85393.1"/>
    </source>
</evidence>
<dbReference type="HOGENOM" id="CLU_710202_0_0_1"/>